<dbReference type="AlphaFoldDB" id="A0A068S3L8"/>
<accession>A0A068S3L8</accession>
<dbReference type="OrthoDB" id="2214868at2759"/>
<sequence length="77" mass="8688">MDQHNPKAILEQAVDQLQHAPPSTQKVELAEMANKLHQSVAGGAEMKFDKDDNPIMTGKQADECPFLQEKQHHQQQQ</sequence>
<reference evidence="1" key="1">
    <citation type="submission" date="2013-08" db="EMBL/GenBank/DDBJ databases">
        <title>Gene expansion shapes genome architecture in the human pathogen Lichtheimia corymbifera: an evolutionary genomics analysis in the ancient terrestrial Mucorales (Mucoromycotina).</title>
        <authorList>
            <person name="Schwartze V.U."/>
            <person name="Winter S."/>
            <person name="Shelest E."/>
            <person name="Marcet-Houben M."/>
            <person name="Horn F."/>
            <person name="Wehner S."/>
            <person name="Hoffmann K."/>
            <person name="Riege K."/>
            <person name="Sammeth M."/>
            <person name="Nowrousian M."/>
            <person name="Valiante V."/>
            <person name="Linde J."/>
            <person name="Jacobsen I.D."/>
            <person name="Marz M."/>
            <person name="Brakhage A.A."/>
            <person name="Gabaldon T."/>
            <person name="Bocker S."/>
            <person name="Voigt K."/>
        </authorList>
    </citation>
    <scope>NUCLEOTIDE SEQUENCE [LARGE SCALE GENOMIC DNA]</scope>
    <source>
        <strain evidence="1">FSU 9682</strain>
    </source>
</reference>
<organism evidence="1 2">
    <name type="scientific">Lichtheimia corymbifera JMRC:FSU:9682</name>
    <dbReference type="NCBI Taxonomy" id="1263082"/>
    <lineage>
        <taxon>Eukaryota</taxon>
        <taxon>Fungi</taxon>
        <taxon>Fungi incertae sedis</taxon>
        <taxon>Mucoromycota</taxon>
        <taxon>Mucoromycotina</taxon>
        <taxon>Mucoromycetes</taxon>
        <taxon>Mucorales</taxon>
        <taxon>Lichtheimiaceae</taxon>
        <taxon>Lichtheimia</taxon>
    </lineage>
</organism>
<dbReference type="Proteomes" id="UP000027586">
    <property type="component" value="Unassembled WGS sequence"/>
</dbReference>
<evidence type="ECO:0000313" key="1">
    <source>
        <dbReference type="EMBL" id="CDH56963.1"/>
    </source>
</evidence>
<keyword evidence="2" id="KW-1185">Reference proteome</keyword>
<proteinExistence type="predicted"/>
<protein>
    <submittedName>
        <fullName evidence="1">Uncharacterized protein</fullName>
    </submittedName>
</protein>
<comment type="caution">
    <text evidence="1">The sequence shown here is derived from an EMBL/GenBank/DDBJ whole genome shotgun (WGS) entry which is preliminary data.</text>
</comment>
<name>A0A068S3L8_9FUNG</name>
<dbReference type="VEuPathDB" id="FungiDB:LCOR_07961.1"/>
<gene>
    <name evidence="1" type="ORF">LCOR_07961.1</name>
</gene>
<evidence type="ECO:0000313" key="2">
    <source>
        <dbReference type="Proteomes" id="UP000027586"/>
    </source>
</evidence>
<dbReference type="EMBL" id="CBTN010000042">
    <property type="protein sequence ID" value="CDH56963.1"/>
    <property type="molecule type" value="Genomic_DNA"/>
</dbReference>